<keyword evidence="1" id="KW-0812">Transmembrane</keyword>
<name>A0A3P1TB22_9ACTN</name>
<dbReference type="Proteomes" id="UP000280819">
    <property type="component" value="Unassembled WGS sequence"/>
</dbReference>
<reference evidence="2 3" key="1">
    <citation type="submission" date="2018-11" db="EMBL/GenBank/DDBJ databases">
        <title>Genomes From Bacteria Associated with the Canine Oral Cavity: a Test Case for Automated Genome-Based Taxonomic Assignment.</title>
        <authorList>
            <person name="Coil D.A."/>
            <person name="Jospin G."/>
            <person name="Darling A.E."/>
            <person name="Wallis C."/>
            <person name="Davis I.J."/>
            <person name="Harris S."/>
            <person name="Eisen J.A."/>
            <person name="Holcombe L.J."/>
            <person name="O'Flynn C."/>
        </authorList>
    </citation>
    <scope>NUCLEOTIDE SEQUENCE [LARGE SCALE GENOMIC DNA]</scope>
    <source>
        <strain evidence="2 3">OH887_COT-365</strain>
    </source>
</reference>
<proteinExistence type="predicted"/>
<comment type="caution">
    <text evidence="2">The sequence shown here is derived from an EMBL/GenBank/DDBJ whole genome shotgun (WGS) entry which is preliminary data.</text>
</comment>
<keyword evidence="1" id="KW-0472">Membrane</keyword>
<gene>
    <name evidence="2" type="ORF">EII34_03145</name>
</gene>
<sequence>MRRLDLPTLLTGLVLVGFAAVGLWFGSGMPRVAPGKMWFAAVLLTVGTLGLMIGLGRGPENRD</sequence>
<dbReference type="AlphaFoldDB" id="A0A3P1TB22"/>
<evidence type="ECO:0000313" key="2">
    <source>
        <dbReference type="EMBL" id="RRD06637.1"/>
    </source>
</evidence>
<dbReference type="EMBL" id="RQZG01000002">
    <property type="protein sequence ID" value="RRD06637.1"/>
    <property type="molecule type" value="Genomic_DNA"/>
</dbReference>
<dbReference type="RefSeq" id="WP_124842836.1">
    <property type="nucleotide sequence ID" value="NZ_JAUNKP010000002.1"/>
</dbReference>
<evidence type="ECO:0000256" key="1">
    <source>
        <dbReference type="SAM" id="Phobius"/>
    </source>
</evidence>
<accession>A0A3P1TB22</accession>
<evidence type="ECO:0000313" key="3">
    <source>
        <dbReference type="Proteomes" id="UP000280819"/>
    </source>
</evidence>
<feature type="transmembrane region" description="Helical" evidence="1">
    <location>
        <begin position="37"/>
        <end position="56"/>
    </location>
</feature>
<feature type="transmembrane region" description="Helical" evidence="1">
    <location>
        <begin position="6"/>
        <end position="25"/>
    </location>
</feature>
<protein>
    <submittedName>
        <fullName evidence="2">Uncharacterized protein</fullName>
    </submittedName>
</protein>
<organism evidence="2 3">
    <name type="scientific">Arachnia propionica</name>
    <dbReference type="NCBI Taxonomy" id="1750"/>
    <lineage>
        <taxon>Bacteria</taxon>
        <taxon>Bacillati</taxon>
        <taxon>Actinomycetota</taxon>
        <taxon>Actinomycetes</taxon>
        <taxon>Propionibacteriales</taxon>
        <taxon>Propionibacteriaceae</taxon>
        <taxon>Arachnia</taxon>
    </lineage>
</organism>
<keyword evidence="1" id="KW-1133">Transmembrane helix</keyword>